<feature type="region of interest" description="Disordered" evidence="4">
    <location>
        <begin position="500"/>
        <end position="521"/>
    </location>
</feature>
<protein>
    <recommendedName>
        <fullName evidence="5">Aromatic amino acid beta-eliminating lyase/threonine aldolase domain-containing protein</fullName>
    </recommendedName>
</protein>
<reference evidence="6 7" key="1">
    <citation type="submission" date="2022-05" db="EMBL/GenBank/DDBJ databases">
        <authorList>
            <consortium name="Genoscope - CEA"/>
            <person name="William W."/>
        </authorList>
    </citation>
    <scope>NUCLEOTIDE SEQUENCE [LARGE SCALE GENOMIC DNA]</scope>
</reference>
<sequence>MEEHKFTTFFEPFRIKSVEKLKQTTRDERIKHLKQANYNLYLLDSENILIDLLTDSGTGAMSSEQWAAVMIGDESYAGSPSYRKFEAVVKEIFGYRHVIPTHQGRAAERILFTCAVKEGDVVPNNAHFATTMANIEAQGGKAINFLTPEAMEPSTDVPFKGNMNVEKLEQTISKFRAKIPLVMITITNNMVGGEPVSMENIKAVSKICRAHGIPLFFDACRFAENAWFIKVKEEGYANRTPKEIAREIFSYGDGCTMSAKKDGLANIGGFLAVNDSELAAKCRKELLITEGFTTYGGLAGRDLEAIAVGLNEVVEEDYLRYQVGFVKFLADLLVQNHVPIVTPPGGHAVYIDAGAMLPHIPREQFPAWALGCALYVEGGIRGAEVGAVMLGGLEKHDDGVDSSVEAESPEDDNDDNDDVFEDEPEHEELFRLAIPRRTYTESHMRYVSEVCAHVYKNRAKVCGYQITWEPPMLRHFTAHLVPIPSPIKSQDDSTRVRHLSAKKVSSGHVLRRRRNSSLQFS</sequence>
<dbReference type="Gene3D" id="3.90.1150.10">
    <property type="entry name" value="Aspartate Aminotransferase, domain 1"/>
    <property type="match status" value="1"/>
</dbReference>
<feature type="region of interest" description="Disordered" evidence="4">
    <location>
        <begin position="398"/>
        <end position="422"/>
    </location>
</feature>
<evidence type="ECO:0000256" key="4">
    <source>
        <dbReference type="SAM" id="MobiDB-lite"/>
    </source>
</evidence>
<dbReference type="Proteomes" id="UP001159427">
    <property type="component" value="Unassembled WGS sequence"/>
</dbReference>
<evidence type="ECO:0000259" key="5">
    <source>
        <dbReference type="Pfam" id="PF01212"/>
    </source>
</evidence>
<dbReference type="PANTHER" id="PTHR32325">
    <property type="entry name" value="BETA-ELIMINATING LYASE-LIKE PROTEIN-RELATED"/>
    <property type="match status" value="1"/>
</dbReference>
<dbReference type="SUPFAM" id="SSF53383">
    <property type="entry name" value="PLP-dependent transferases"/>
    <property type="match status" value="1"/>
</dbReference>
<feature type="domain" description="Aromatic amino acid beta-eliminating lyase/threonine aldolase" evidence="5">
    <location>
        <begin position="51"/>
        <end position="449"/>
    </location>
</feature>
<accession>A0ABN8LPH5</accession>
<evidence type="ECO:0000256" key="2">
    <source>
        <dbReference type="ARBA" id="ARBA00009721"/>
    </source>
</evidence>
<keyword evidence="7" id="KW-1185">Reference proteome</keyword>
<dbReference type="InterPro" id="IPR015424">
    <property type="entry name" value="PyrdxlP-dep_Trfase"/>
</dbReference>
<organism evidence="6 7">
    <name type="scientific">Porites evermanni</name>
    <dbReference type="NCBI Taxonomy" id="104178"/>
    <lineage>
        <taxon>Eukaryota</taxon>
        <taxon>Metazoa</taxon>
        <taxon>Cnidaria</taxon>
        <taxon>Anthozoa</taxon>
        <taxon>Hexacorallia</taxon>
        <taxon>Scleractinia</taxon>
        <taxon>Fungiina</taxon>
        <taxon>Poritidae</taxon>
        <taxon>Porites</taxon>
    </lineage>
</organism>
<dbReference type="PROSITE" id="PS00853">
    <property type="entry name" value="BETA_ELIM_LYASE"/>
    <property type="match status" value="1"/>
</dbReference>
<dbReference type="InterPro" id="IPR001597">
    <property type="entry name" value="ArAA_b-elim_lyase/Thr_aldolase"/>
</dbReference>
<evidence type="ECO:0000313" key="7">
    <source>
        <dbReference type="Proteomes" id="UP001159427"/>
    </source>
</evidence>
<name>A0ABN8LPH5_9CNID</name>
<comment type="caution">
    <text evidence="6">The sequence shown here is derived from an EMBL/GenBank/DDBJ whole genome shotgun (WGS) entry which is preliminary data.</text>
</comment>
<dbReference type="EMBL" id="CALNXI010000060">
    <property type="protein sequence ID" value="CAH3017352.1"/>
    <property type="molecule type" value="Genomic_DNA"/>
</dbReference>
<proteinExistence type="inferred from homology"/>
<dbReference type="Gene3D" id="3.40.640.10">
    <property type="entry name" value="Type I PLP-dependent aspartate aminotransferase-like (Major domain)"/>
    <property type="match status" value="1"/>
</dbReference>
<dbReference type="InterPro" id="IPR015421">
    <property type="entry name" value="PyrdxlP-dep_Trfase_major"/>
</dbReference>
<evidence type="ECO:0000256" key="3">
    <source>
        <dbReference type="ARBA" id="ARBA00022898"/>
    </source>
</evidence>
<gene>
    <name evidence="6" type="ORF">PEVE_00037073</name>
</gene>
<dbReference type="InterPro" id="IPR015422">
    <property type="entry name" value="PyrdxlP-dep_Trfase_small"/>
</dbReference>
<keyword evidence="3" id="KW-0663">Pyridoxal phosphate</keyword>
<feature type="compositionally biased region" description="Acidic residues" evidence="4">
    <location>
        <begin position="407"/>
        <end position="422"/>
    </location>
</feature>
<evidence type="ECO:0000313" key="6">
    <source>
        <dbReference type="EMBL" id="CAH3017352.1"/>
    </source>
</evidence>
<dbReference type="NCBIfam" id="NF009709">
    <property type="entry name" value="PRK13238.1"/>
    <property type="match status" value="1"/>
</dbReference>
<dbReference type="Pfam" id="PF01212">
    <property type="entry name" value="Beta_elim_lyase"/>
    <property type="match status" value="1"/>
</dbReference>
<comment type="similarity">
    <text evidence="2">Belongs to the beta-eliminating lyase family.</text>
</comment>
<dbReference type="PANTHER" id="PTHR32325:SF4">
    <property type="entry name" value="TRYPTOPHANASE"/>
    <property type="match status" value="1"/>
</dbReference>
<dbReference type="InterPro" id="IPR018176">
    <property type="entry name" value="Tryptophanase_CS"/>
</dbReference>
<evidence type="ECO:0000256" key="1">
    <source>
        <dbReference type="ARBA" id="ARBA00001933"/>
    </source>
</evidence>
<comment type="cofactor">
    <cofactor evidence="1">
        <name>pyridoxal 5'-phosphate</name>
        <dbReference type="ChEBI" id="CHEBI:597326"/>
    </cofactor>
</comment>